<dbReference type="PANTHER" id="PTHR30086">
    <property type="entry name" value="ARGININE EXPORTER PROTEIN ARGO"/>
    <property type="match status" value="1"/>
</dbReference>
<evidence type="ECO:0000256" key="3">
    <source>
        <dbReference type="ARBA" id="ARBA00022692"/>
    </source>
</evidence>
<dbReference type="EMBL" id="LAZR01000001">
    <property type="protein sequence ID" value="KKO12872.1"/>
    <property type="molecule type" value="Genomic_DNA"/>
</dbReference>
<keyword evidence="5 6" id="KW-0472">Membrane</keyword>
<keyword evidence="2" id="KW-1003">Cell membrane</keyword>
<comment type="caution">
    <text evidence="7">The sequence shown here is derived from an EMBL/GenBank/DDBJ whole genome shotgun (WGS) entry which is preliminary data.</text>
</comment>
<evidence type="ECO:0000256" key="2">
    <source>
        <dbReference type="ARBA" id="ARBA00022475"/>
    </source>
</evidence>
<feature type="transmembrane region" description="Helical" evidence="6">
    <location>
        <begin position="73"/>
        <end position="91"/>
    </location>
</feature>
<comment type="subcellular location">
    <subcellularLocation>
        <location evidence="1">Cell membrane</location>
        <topology evidence="1">Multi-pass membrane protein</topology>
    </subcellularLocation>
</comment>
<organism evidence="7">
    <name type="scientific">marine sediment metagenome</name>
    <dbReference type="NCBI Taxonomy" id="412755"/>
    <lineage>
        <taxon>unclassified sequences</taxon>
        <taxon>metagenomes</taxon>
        <taxon>ecological metagenomes</taxon>
    </lineage>
</organism>
<proteinExistence type="predicted"/>
<dbReference type="PANTHER" id="PTHR30086:SF20">
    <property type="entry name" value="ARGININE EXPORTER PROTEIN ARGO-RELATED"/>
    <property type="match status" value="1"/>
</dbReference>
<dbReference type="GO" id="GO:0005886">
    <property type="term" value="C:plasma membrane"/>
    <property type="evidence" value="ECO:0007669"/>
    <property type="project" value="UniProtKB-SubCell"/>
</dbReference>
<evidence type="ECO:0000256" key="6">
    <source>
        <dbReference type="SAM" id="Phobius"/>
    </source>
</evidence>
<dbReference type="GO" id="GO:0033228">
    <property type="term" value="P:cysteine export across plasma membrane"/>
    <property type="evidence" value="ECO:0007669"/>
    <property type="project" value="TreeGrafter"/>
</dbReference>
<evidence type="ECO:0008006" key="8">
    <source>
        <dbReference type="Google" id="ProtNLM"/>
    </source>
</evidence>
<evidence type="ECO:0000256" key="5">
    <source>
        <dbReference type="ARBA" id="ARBA00023136"/>
    </source>
</evidence>
<feature type="transmembrane region" description="Helical" evidence="6">
    <location>
        <begin position="42"/>
        <end position="66"/>
    </location>
</feature>
<keyword evidence="3 6" id="KW-0812">Transmembrane</keyword>
<accession>A0A0F9YKU7</accession>
<dbReference type="Pfam" id="PF01810">
    <property type="entry name" value="LysE"/>
    <property type="match status" value="1"/>
</dbReference>
<sequence length="200" mass="21873">MPLEQLLALVGFVVVMTGTPGPNNMMLLASGANFGFRRSMPHILGITVGCQVLLLAVALGIGQLLIRYPWLDVVLKVLCGLALVYLAWTLVRPTKVLPAAGEVKVAKPLTFWQAAMFQWVNPKAWLMMITAIATYTQPATMLSSLAVIALLFAVVGIPCISTWNLFGASLRRFLQDTRRARLFNISMAVLLLGSMYPLLQ</sequence>
<dbReference type="AlphaFoldDB" id="A0A0F9YKU7"/>
<name>A0A0F9YKU7_9ZZZZ</name>
<dbReference type="InterPro" id="IPR001123">
    <property type="entry name" value="LeuE-type"/>
</dbReference>
<feature type="transmembrane region" description="Helical" evidence="6">
    <location>
        <begin position="145"/>
        <end position="170"/>
    </location>
</feature>
<gene>
    <name evidence="7" type="ORF">LCGC14_0008890</name>
</gene>
<reference evidence="7" key="1">
    <citation type="journal article" date="2015" name="Nature">
        <title>Complex archaea that bridge the gap between prokaryotes and eukaryotes.</title>
        <authorList>
            <person name="Spang A."/>
            <person name="Saw J.H."/>
            <person name="Jorgensen S.L."/>
            <person name="Zaremba-Niedzwiedzka K."/>
            <person name="Martijn J."/>
            <person name="Lind A.E."/>
            <person name="van Eijk R."/>
            <person name="Schleper C."/>
            <person name="Guy L."/>
            <person name="Ettema T.J."/>
        </authorList>
    </citation>
    <scope>NUCLEOTIDE SEQUENCE</scope>
</reference>
<feature type="transmembrane region" description="Helical" evidence="6">
    <location>
        <begin position="182"/>
        <end position="199"/>
    </location>
</feature>
<evidence type="ECO:0000256" key="4">
    <source>
        <dbReference type="ARBA" id="ARBA00022989"/>
    </source>
</evidence>
<dbReference type="GO" id="GO:0015171">
    <property type="term" value="F:amino acid transmembrane transporter activity"/>
    <property type="evidence" value="ECO:0007669"/>
    <property type="project" value="TreeGrafter"/>
</dbReference>
<protein>
    <recommendedName>
        <fullName evidence="8">Lysine exporter protein LysE/YggA</fullName>
    </recommendedName>
</protein>
<evidence type="ECO:0000256" key="1">
    <source>
        <dbReference type="ARBA" id="ARBA00004651"/>
    </source>
</evidence>
<evidence type="ECO:0000313" key="7">
    <source>
        <dbReference type="EMBL" id="KKO12872.1"/>
    </source>
</evidence>
<keyword evidence="4 6" id="KW-1133">Transmembrane helix</keyword>